<dbReference type="SUPFAM" id="SSF69360">
    <property type="entry name" value="Cell wall binding repeat"/>
    <property type="match status" value="1"/>
</dbReference>
<protein>
    <submittedName>
        <fullName evidence="3">Uncharacterized protein</fullName>
    </submittedName>
</protein>
<dbReference type="AlphaFoldDB" id="A0AAW4VIG2"/>
<dbReference type="PROSITE" id="PS51170">
    <property type="entry name" value="CW"/>
    <property type="match status" value="1"/>
</dbReference>
<dbReference type="Proteomes" id="UP001197827">
    <property type="component" value="Unassembled WGS sequence"/>
</dbReference>
<evidence type="ECO:0000313" key="4">
    <source>
        <dbReference type="Proteomes" id="UP001197827"/>
    </source>
</evidence>
<dbReference type="EMBL" id="JAJDKQ010000056">
    <property type="protein sequence ID" value="MCB8563292.1"/>
    <property type="molecule type" value="Genomic_DNA"/>
</dbReference>
<gene>
    <name evidence="3" type="ORF">LJD74_14985</name>
</gene>
<dbReference type="Gene3D" id="2.10.270.10">
    <property type="entry name" value="Cholin Binding"/>
    <property type="match status" value="2"/>
</dbReference>
<sequence>MVTGFQTISGTKYYFANSGLMQTGWFKINGEDYYAASSGVISAQWVGSGNTWYYVDAEGKMVTGDYVIHERVNHFDANGVWNN</sequence>
<dbReference type="InterPro" id="IPR018337">
    <property type="entry name" value="Cell_wall/Cho-bd_repeat"/>
</dbReference>
<evidence type="ECO:0000313" key="3">
    <source>
        <dbReference type="EMBL" id="MCB8563292.1"/>
    </source>
</evidence>
<dbReference type="Pfam" id="PF01473">
    <property type="entry name" value="Choline_bind_1"/>
    <property type="match status" value="1"/>
</dbReference>
<feature type="repeat" description="Cell wall-binding" evidence="2">
    <location>
        <begin position="2"/>
        <end position="21"/>
    </location>
</feature>
<dbReference type="Pfam" id="PF19127">
    <property type="entry name" value="Choline_bind_3"/>
    <property type="match status" value="1"/>
</dbReference>
<keyword evidence="1" id="KW-0677">Repeat</keyword>
<dbReference type="RefSeq" id="WP_227408697.1">
    <property type="nucleotide sequence ID" value="NZ_JAJDKQ010000056.1"/>
</dbReference>
<name>A0AAW4VIG2_9FIRM</name>
<accession>A0AAW4VIG2</accession>
<comment type="caution">
    <text evidence="3">The sequence shown here is derived from an EMBL/GenBank/DDBJ whole genome shotgun (WGS) entry which is preliminary data.</text>
</comment>
<evidence type="ECO:0000256" key="2">
    <source>
        <dbReference type="PROSITE-ProRule" id="PRU00591"/>
    </source>
</evidence>
<evidence type="ECO:0000256" key="1">
    <source>
        <dbReference type="ARBA" id="ARBA00022737"/>
    </source>
</evidence>
<reference evidence="3" key="1">
    <citation type="submission" date="2021-10" db="EMBL/GenBank/DDBJ databases">
        <title>Collection of gut derived symbiotic bacterial strains cultured from healthy donors.</title>
        <authorList>
            <person name="Lin H."/>
            <person name="Littmann E."/>
            <person name="Kohout C."/>
            <person name="Pamer E.G."/>
        </authorList>
    </citation>
    <scope>NUCLEOTIDE SEQUENCE</scope>
    <source>
        <strain evidence="3">DFI.5.2</strain>
    </source>
</reference>
<proteinExistence type="predicted"/>
<organism evidence="3 4">
    <name type="scientific">Faecalibacillus intestinalis</name>
    <dbReference type="NCBI Taxonomy" id="1982626"/>
    <lineage>
        <taxon>Bacteria</taxon>
        <taxon>Bacillati</taxon>
        <taxon>Bacillota</taxon>
        <taxon>Erysipelotrichia</taxon>
        <taxon>Erysipelotrichales</taxon>
        <taxon>Coprobacillaceae</taxon>
        <taxon>Faecalibacillus</taxon>
    </lineage>
</organism>